<dbReference type="EMBL" id="CAXITT010001472">
    <property type="protein sequence ID" value="CAL1548607.1"/>
    <property type="molecule type" value="Genomic_DNA"/>
</dbReference>
<keyword evidence="2" id="KW-1185">Reference proteome</keyword>
<name>A0AAV2ISD2_LYMST</name>
<organism evidence="1 2">
    <name type="scientific">Lymnaea stagnalis</name>
    <name type="common">Great pond snail</name>
    <name type="synonym">Helix stagnalis</name>
    <dbReference type="NCBI Taxonomy" id="6523"/>
    <lineage>
        <taxon>Eukaryota</taxon>
        <taxon>Metazoa</taxon>
        <taxon>Spiralia</taxon>
        <taxon>Lophotrochozoa</taxon>
        <taxon>Mollusca</taxon>
        <taxon>Gastropoda</taxon>
        <taxon>Heterobranchia</taxon>
        <taxon>Euthyneura</taxon>
        <taxon>Panpulmonata</taxon>
        <taxon>Hygrophila</taxon>
        <taxon>Lymnaeoidea</taxon>
        <taxon>Lymnaeidae</taxon>
        <taxon>Lymnaea</taxon>
    </lineage>
</organism>
<dbReference type="SUPFAM" id="SSF49785">
    <property type="entry name" value="Galactose-binding domain-like"/>
    <property type="match status" value="1"/>
</dbReference>
<proteinExistence type="predicted"/>
<reference evidence="1 2" key="1">
    <citation type="submission" date="2024-04" db="EMBL/GenBank/DDBJ databases">
        <authorList>
            <consortium name="Genoscope - CEA"/>
            <person name="William W."/>
        </authorList>
    </citation>
    <scope>NUCLEOTIDE SEQUENCE [LARGE SCALE GENOMIC DNA]</scope>
</reference>
<dbReference type="Gene3D" id="2.60.120.260">
    <property type="entry name" value="Galactose-binding domain-like"/>
    <property type="match status" value="1"/>
</dbReference>
<comment type="caution">
    <text evidence="1">The sequence shown here is derived from an EMBL/GenBank/DDBJ whole genome shotgun (WGS) entry which is preliminary data.</text>
</comment>
<evidence type="ECO:0000313" key="1">
    <source>
        <dbReference type="EMBL" id="CAL1548607.1"/>
    </source>
</evidence>
<feature type="non-terminal residue" evidence="1">
    <location>
        <position position="1"/>
    </location>
</feature>
<accession>A0AAV2ISD2</accession>
<sequence>GNVSDNTCTHTANQDSSPSWNVMFDRPQAVYRFLLYNRFFNDCLDLSCSQRLNHFILQSFDSNNNAILNYQDPTETVLLVYTVTVPGHLRDLPVSRVHIKATVKVNSDTYPILAICEFEAYGECAPGTWGLECNNQCNSSC</sequence>
<evidence type="ECO:0008006" key="3">
    <source>
        <dbReference type="Google" id="ProtNLM"/>
    </source>
</evidence>
<protein>
    <recommendedName>
        <fullName evidence="3">Fucolectin tachylectin-4 pentraxin-1 domain-containing protein</fullName>
    </recommendedName>
</protein>
<dbReference type="InterPro" id="IPR008979">
    <property type="entry name" value="Galactose-bd-like_sf"/>
</dbReference>
<evidence type="ECO:0000313" key="2">
    <source>
        <dbReference type="Proteomes" id="UP001497497"/>
    </source>
</evidence>
<feature type="non-terminal residue" evidence="1">
    <location>
        <position position="141"/>
    </location>
</feature>
<dbReference type="AlphaFoldDB" id="A0AAV2ISD2"/>
<dbReference type="Proteomes" id="UP001497497">
    <property type="component" value="Unassembled WGS sequence"/>
</dbReference>
<gene>
    <name evidence="1" type="ORF">GSLYS_00021924001</name>
</gene>